<feature type="compositionally biased region" description="Basic and acidic residues" evidence="1">
    <location>
        <begin position="531"/>
        <end position="546"/>
    </location>
</feature>
<keyword evidence="2" id="KW-1133">Transmembrane helix</keyword>
<dbReference type="GO" id="GO:0033588">
    <property type="term" value="C:elongator holoenzyme complex"/>
    <property type="evidence" value="ECO:0007669"/>
    <property type="project" value="InterPro"/>
</dbReference>
<feature type="non-terminal residue" evidence="4">
    <location>
        <position position="1"/>
    </location>
</feature>
<keyword evidence="5" id="KW-1185">Reference proteome</keyword>
<dbReference type="InterPro" id="IPR009505">
    <property type="entry name" value="Neural_ProG_Cyt"/>
</dbReference>
<feature type="domain" description="Neural chondroitin sulphate proteoglycan cytoplasmic" evidence="3">
    <location>
        <begin position="435"/>
        <end position="546"/>
    </location>
</feature>
<evidence type="ECO:0000313" key="5">
    <source>
        <dbReference type="Proteomes" id="UP000886611"/>
    </source>
</evidence>
<feature type="region of interest" description="Disordered" evidence="1">
    <location>
        <begin position="523"/>
        <end position="546"/>
    </location>
</feature>
<comment type="caution">
    <text evidence="4">The sequence shown here is derived from an EMBL/GenBank/DDBJ whole genome shotgun (WGS) entry which is preliminary data.</text>
</comment>
<dbReference type="PANTHER" id="PTHR15381:SF1">
    <property type="entry name" value="CHONDROITIN SULFATE PROTEOGLYCAN 5"/>
    <property type="match status" value="1"/>
</dbReference>
<feature type="transmembrane region" description="Helical" evidence="2">
    <location>
        <begin position="407"/>
        <end position="432"/>
    </location>
</feature>
<accession>A0A8X8BS96</accession>
<name>A0A8X8BS96_POLSE</name>
<keyword evidence="2" id="KW-0812">Transmembrane</keyword>
<feature type="region of interest" description="Disordered" evidence="1">
    <location>
        <begin position="446"/>
        <end position="466"/>
    </location>
</feature>
<dbReference type="Gene3D" id="3.40.50.300">
    <property type="entry name" value="P-loop containing nucleotide triphosphate hydrolases"/>
    <property type="match status" value="1"/>
</dbReference>
<dbReference type="Proteomes" id="UP000886611">
    <property type="component" value="Unassembled WGS sequence"/>
</dbReference>
<dbReference type="GO" id="GO:0048858">
    <property type="term" value="P:cell projection morphogenesis"/>
    <property type="evidence" value="ECO:0007669"/>
    <property type="project" value="TreeGrafter"/>
</dbReference>
<dbReference type="EMBL" id="JAATIS010002524">
    <property type="protein sequence ID" value="KAG2465119.1"/>
    <property type="molecule type" value="Genomic_DNA"/>
</dbReference>
<evidence type="ECO:0000313" key="4">
    <source>
        <dbReference type="EMBL" id="KAG2465119.1"/>
    </source>
</evidence>
<proteinExistence type="predicted"/>
<organism evidence="4 5">
    <name type="scientific">Polypterus senegalus</name>
    <name type="common">Senegal bichir</name>
    <dbReference type="NCBI Taxonomy" id="55291"/>
    <lineage>
        <taxon>Eukaryota</taxon>
        <taxon>Metazoa</taxon>
        <taxon>Chordata</taxon>
        <taxon>Craniata</taxon>
        <taxon>Vertebrata</taxon>
        <taxon>Euteleostomi</taxon>
        <taxon>Actinopterygii</taxon>
        <taxon>Polypteriformes</taxon>
        <taxon>Polypteridae</taxon>
        <taxon>Polypterus</taxon>
    </lineage>
</organism>
<gene>
    <name evidence="4" type="primary">Cspg5</name>
    <name evidence="4" type="ORF">GTO96_0009675</name>
</gene>
<dbReference type="InterPro" id="IPR027417">
    <property type="entry name" value="P-loop_NTPase"/>
</dbReference>
<evidence type="ECO:0000256" key="2">
    <source>
        <dbReference type="SAM" id="Phobius"/>
    </source>
</evidence>
<keyword evidence="2" id="KW-0472">Membrane</keyword>
<feature type="non-terminal residue" evidence="4">
    <location>
        <position position="720"/>
    </location>
</feature>
<protein>
    <submittedName>
        <fullName evidence="4">CSPG5 protein</fullName>
    </submittedName>
</protein>
<reference evidence="4 5" key="1">
    <citation type="journal article" date="2021" name="Cell">
        <title>Tracing the genetic footprints of vertebrate landing in non-teleost ray-finned fishes.</title>
        <authorList>
            <person name="Bi X."/>
            <person name="Wang K."/>
            <person name="Yang L."/>
            <person name="Pan H."/>
            <person name="Jiang H."/>
            <person name="Wei Q."/>
            <person name="Fang M."/>
            <person name="Yu H."/>
            <person name="Zhu C."/>
            <person name="Cai Y."/>
            <person name="He Y."/>
            <person name="Gan X."/>
            <person name="Zeng H."/>
            <person name="Yu D."/>
            <person name="Zhu Y."/>
            <person name="Jiang H."/>
            <person name="Qiu Q."/>
            <person name="Yang H."/>
            <person name="Zhang Y.E."/>
            <person name="Wang W."/>
            <person name="Zhu M."/>
            <person name="He S."/>
            <person name="Zhang G."/>
        </authorList>
    </citation>
    <scope>NUCLEOTIDE SEQUENCE [LARGE SCALE GENOMIC DNA]</scope>
    <source>
        <strain evidence="4">Bchr_013</strain>
    </source>
</reference>
<evidence type="ECO:0000259" key="3">
    <source>
        <dbReference type="Pfam" id="PF06567"/>
    </source>
</evidence>
<evidence type="ECO:0000256" key="1">
    <source>
        <dbReference type="SAM" id="MobiDB-lite"/>
    </source>
</evidence>
<dbReference type="GO" id="GO:0002098">
    <property type="term" value="P:tRNA wobble uridine modification"/>
    <property type="evidence" value="ECO:0007669"/>
    <property type="project" value="InterPro"/>
</dbReference>
<feature type="region of interest" description="Disordered" evidence="1">
    <location>
        <begin position="201"/>
        <end position="221"/>
    </location>
</feature>
<dbReference type="AlphaFoldDB" id="A0A8X8BS96"/>
<dbReference type="GO" id="GO:0045202">
    <property type="term" value="C:synapse"/>
    <property type="evidence" value="ECO:0007669"/>
    <property type="project" value="TreeGrafter"/>
</dbReference>
<sequence>MLHLMEQQHHVGQYDMPIACASVESNVTLPDYKNNTTLDCLGCRLQHQGAEAIDMKTSPPMTGKAQLISGESIVQGLPNESQEELGSGDQLLKHSESTFHRAAGGVGVLAESSTIAPLLLDMTTVGMPSSTEISLDSAEKDHLLEVSVDSSSISPMTKHVDATEIQLDFKQVEHVLWEGRTDSPTQAALGGLEVTQLDVSKQMEGQSGSSPTTESTTVQDQTLSDTLEGEYYDPFVLGETTSLPLSDLYDYLTPYDDSYTTTEVYPDEGESTTSDLEDENNSRITTVFPGLQILLQNTGTLKPLLKTDPRFTITESVSQSGFDEEGGPLDVQMASGQGADRNNSTECGMGYTRHNSSCKSLCDIFPSYCFNGGQCYQVEGTGAVCRCNTQDYIWHKGARCESVITEFQVMCVAIGAAALMVLLLFMVTVFFAKKLHLLKTENSKLRKRSKYRPPSEQHNDNFSLSTIAEGSHPNVRKLCDTPPNLPHARALAYYDNIICQDDPNAQNKLEDPVKASLKENESLNIQNSLTPKHENNKAASEENSEAREKGQLVFFEGLCNSLDMLLPESDASDAEPQPLGFLRWPSTDLRNLFDFVNSSLSQSENDMSRWASPVLIIDDLSVLLSLEVSPTAVLDFVHYCRMAVCSKQQGNMVTMVHNEDDLGDEDCDLVFHALTHQSSLILQVHGLNTGYCRDVHGQVLIQHCLDHELTVCYLRDAHHF</sequence>
<dbReference type="Pfam" id="PF06567">
    <property type="entry name" value="Neural_ProG_Cyt"/>
    <property type="match status" value="1"/>
</dbReference>
<dbReference type="PANTHER" id="PTHR15381">
    <property type="entry name" value="CHONDROITIN SULFATE PROTEOGLYCAN 5 -RELATED"/>
    <property type="match status" value="1"/>
</dbReference>